<feature type="transmembrane region" description="Helical" evidence="2">
    <location>
        <begin position="50"/>
        <end position="71"/>
    </location>
</feature>
<gene>
    <name evidence="4" type="ORF">Q5741_00010</name>
</gene>
<reference evidence="4 5" key="1">
    <citation type="submission" date="2023-07" db="EMBL/GenBank/DDBJ databases">
        <title>Paenibacillus sp. JX-17 nov. isolated from soil.</title>
        <authorList>
            <person name="Wan Y."/>
            <person name="Liu B."/>
        </authorList>
    </citation>
    <scope>NUCLEOTIDE SEQUENCE [LARGE SCALE GENOMIC DNA]</scope>
    <source>
        <strain evidence="4 5">JX-17</strain>
    </source>
</reference>
<dbReference type="InterPro" id="IPR051311">
    <property type="entry name" value="DedA_domain"/>
</dbReference>
<evidence type="ECO:0000313" key="5">
    <source>
        <dbReference type="Proteomes" id="UP001240171"/>
    </source>
</evidence>
<keyword evidence="5" id="KW-1185">Reference proteome</keyword>
<feature type="transmembrane region" description="Helical" evidence="2">
    <location>
        <begin position="12"/>
        <end position="30"/>
    </location>
</feature>
<feature type="domain" description="VTT" evidence="3">
    <location>
        <begin position="30"/>
        <end position="150"/>
    </location>
</feature>
<feature type="transmembrane region" description="Helical" evidence="2">
    <location>
        <begin position="102"/>
        <end position="120"/>
    </location>
</feature>
<keyword evidence="2" id="KW-1133">Transmembrane helix</keyword>
<keyword evidence="2" id="KW-0812">Transmembrane</keyword>
<dbReference type="InterPro" id="IPR032816">
    <property type="entry name" value="VTT_dom"/>
</dbReference>
<proteinExistence type="inferred from homology"/>
<dbReference type="Proteomes" id="UP001240171">
    <property type="component" value="Unassembled WGS sequence"/>
</dbReference>
<evidence type="ECO:0000256" key="2">
    <source>
        <dbReference type="SAM" id="Phobius"/>
    </source>
</evidence>
<evidence type="ECO:0000259" key="3">
    <source>
        <dbReference type="Pfam" id="PF09335"/>
    </source>
</evidence>
<evidence type="ECO:0000256" key="1">
    <source>
        <dbReference type="ARBA" id="ARBA00010792"/>
    </source>
</evidence>
<accession>A0ABT9C6A5</accession>
<dbReference type="PANTHER" id="PTHR42709">
    <property type="entry name" value="ALKALINE PHOSPHATASE LIKE PROTEIN"/>
    <property type="match status" value="1"/>
</dbReference>
<comment type="similarity">
    <text evidence="1">Belongs to the DedA family.</text>
</comment>
<dbReference type="Pfam" id="PF09335">
    <property type="entry name" value="VTT_dom"/>
    <property type="match status" value="1"/>
</dbReference>
<keyword evidence="2" id="KW-0472">Membrane</keyword>
<comment type="caution">
    <text evidence="4">The sequence shown here is derived from an EMBL/GenBank/DDBJ whole genome shotgun (WGS) entry which is preliminary data.</text>
</comment>
<feature type="transmembrane region" description="Helical" evidence="2">
    <location>
        <begin position="132"/>
        <end position="154"/>
    </location>
</feature>
<dbReference type="EMBL" id="JAUQTB010000001">
    <property type="protein sequence ID" value="MDO7904792.1"/>
    <property type="molecule type" value="Genomic_DNA"/>
</dbReference>
<protein>
    <submittedName>
        <fullName evidence="4">DedA family protein</fullName>
    </submittedName>
</protein>
<sequence>MNTIIELFDHYGYLIFYLAFSLGPFGIPVPNEITIISGAILSSTGVIDPWITYLCILSGLLTAITVAYVAGNLSGPKLKQKFQHRKHFNKAESILNTRGNEAICIGLFIPVVRYVLPLVIGLSGQDFRRFAIISYASAFLWTITYFAAGSYLGYPLLTKLQFLAGNLLDIL</sequence>
<dbReference type="RefSeq" id="WP_305021993.1">
    <property type="nucleotide sequence ID" value="NZ_JAUQTB010000001.1"/>
</dbReference>
<evidence type="ECO:0000313" key="4">
    <source>
        <dbReference type="EMBL" id="MDO7904792.1"/>
    </source>
</evidence>
<name>A0ABT9C6A5_9BACL</name>
<dbReference type="PANTHER" id="PTHR42709:SF9">
    <property type="entry name" value="ALKALINE PHOSPHATASE LIKE PROTEIN"/>
    <property type="match status" value="1"/>
</dbReference>
<organism evidence="4 5">
    <name type="scientific">Paenibacillus lacisoli</name>
    <dbReference type="NCBI Taxonomy" id="3064525"/>
    <lineage>
        <taxon>Bacteria</taxon>
        <taxon>Bacillati</taxon>
        <taxon>Bacillota</taxon>
        <taxon>Bacilli</taxon>
        <taxon>Bacillales</taxon>
        <taxon>Paenibacillaceae</taxon>
        <taxon>Paenibacillus</taxon>
    </lineage>
</organism>